<dbReference type="AlphaFoldDB" id="A0AA38R6Y8"/>
<evidence type="ECO:0000256" key="1">
    <source>
        <dbReference type="ARBA" id="ARBA00005382"/>
    </source>
</evidence>
<dbReference type="Gene3D" id="3.20.20.80">
    <property type="entry name" value="Glycosidases"/>
    <property type="match status" value="1"/>
</dbReference>
<accession>A0AA38R6Y8</accession>
<evidence type="ECO:0000313" key="4">
    <source>
        <dbReference type="EMBL" id="KAJ9137138.1"/>
    </source>
</evidence>
<dbReference type="GO" id="GO:0006680">
    <property type="term" value="P:glucosylceramide catabolic process"/>
    <property type="evidence" value="ECO:0007669"/>
    <property type="project" value="TreeGrafter"/>
</dbReference>
<dbReference type="InterPro" id="IPR017853">
    <property type="entry name" value="GH"/>
</dbReference>
<dbReference type="PANTHER" id="PTHR11069">
    <property type="entry name" value="GLUCOSYLCERAMIDASE"/>
    <property type="match status" value="1"/>
</dbReference>
<keyword evidence="2" id="KW-0732">Signal</keyword>
<dbReference type="SUPFAM" id="SSF51445">
    <property type="entry name" value="(Trans)glycosidases"/>
    <property type="match status" value="1"/>
</dbReference>
<sequence>MDGCGYSEAFQRAGWTYNALDDANRAAVLDLLHDTTTGAGMSMYRIGIGSSPNSTLDHMNSIVPVSIGGPGATPDYKWDGNDSSQVWWAQEAKARGCVYFYGDAWSADGYMKTNNDDANGQYLCGVRGTNCPTGSWMQAYANKLVQWVKFYHQSGIDITHLGFVNEPDQTVTYASMVSDGYQAYDFLQVLRPTARAAFPDLKITWAESAGWEQTRLRLKDLSNAAGPNWQDWIDLVTSHGYDQPPTTPFDTNLTTWQTEWAALFSTFTQPWYGHGDEGEGIFWANAISNAFVNSNVSLFTNWIGAATGNGASQLIRVFANNTFEVSPRLWSYAAFCRYTRPGSIRVHASATEPITNKYLAVSAFNTADTFPDGGSVAIQIINNGPKDVAIPVTLQGVEKVKDVKTYLLDNKHNLGAVKMCARQGDKILATVPSLSMIVMSISH</sequence>
<keyword evidence="5" id="KW-1185">Reference proteome</keyword>
<keyword evidence="3" id="KW-0378">Hydrolase</keyword>
<reference evidence="4" key="1">
    <citation type="submission" date="2022-07" db="EMBL/GenBank/DDBJ databases">
        <title>Fungi with potential for degradation of polypropylene.</title>
        <authorList>
            <person name="Gostincar C."/>
        </authorList>
    </citation>
    <scope>NUCLEOTIDE SEQUENCE</scope>
    <source>
        <strain evidence="4">EXF-13308</strain>
    </source>
</reference>
<dbReference type="GO" id="GO:0016020">
    <property type="term" value="C:membrane"/>
    <property type="evidence" value="ECO:0007669"/>
    <property type="project" value="GOC"/>
</dbReference>
<evidence type="ECO:0000256" key="3">
    <source>
        <dbReference type="ARBA" id="ARBA00022801"/>
    </source>
</evidence>
<organism evidence="4 5">
    <name type="scientific">Pleurostoma richardsiae</name>
    <dbReference type="NCBI Taxonomy" id="41990"/>
    <lineage>
        <taxon>Eukaryota</taxon>
        <taxon>Fungi</taxon>
        <taxon>Dikarya</taxon>
        <taxon>Ascomycota</taxon>
        <taxon>Pezizomycotina</taxon>
        <taxon>Sordariomycetes</taxon>
        <taxon>Sordariomycetidae</taxon>
        <taxon>Calosphaeriales</taxon>
        <taxon>Pleurostomataceae</taxon>
        <taxon>Pleurostoma</taxon>
    </lineage>
</organism>
<dbReference type="InterPro" id="IPR013780">
    <property type="entry name" value="Glyco_hydro_b"/>
</dbReference>
<evidence type="ECO:0000313" key="5">
    <source>
        <dbReference type="Proteomes" id="UP001174694"/>
    </source>
</evidence>
<dbReference type="Proteomes" id="UP001174694">
    <property type="component" value="Unassembled WGS sequence"/>
</dbReference>
<name>A0AA38R6Y8_9PEZI</name>
<dbReference type="GO" id="GO:0004348">
    <property type="term" value="F:glucosylceramidase activity"/>
    <property type="evidence" value="ECO:0007669"/>
    <property type="project" value="InterPro"/>
</dbReference>
<dbReference type="InterPro" id="IPR001139">
    <property type="entry name" value="Glyco_hydro_30"/>
</dbReference>
<dbReference type="EMBL" id="JANBVO010000036">
    <property type="protein sequence ID" value="KAJ9137138.1"/>
    <property type="molecule type" value="Genomic_DNA"/>
</dbReference>
<dbReference type="Gene3D" id="2.60.40.1180">
    <property type="entry name" value="Golgi alpha-mannosidase II"/>
    <property type="match status" value="1"/>
</dbReference>
<comment type="similarity">
    <text evidence="1">Belongs to the glycosyl hydrolase 30 family.</text>
</comment>
<dbReference type="PANTHER" id="PTHR11069:SF23">
    <property type="entry name" value="LYSOSOMAL ACID GLUCOSYLCERAMIDASE"/>
    <property type="match status" value="1"/>
</dbReference>
<gene>
    <name evidence="4" type="ORF">NKR23_g9353</name>
</gene>
<evidence type="ECO:0000256" key="2">
    <source>
        <dbReference type="ARBA" id="ARBA00022729"/>
    </source>
</evidence>
<protein>
    <submittedName>
        <fullName evidence="4">Endo-1,6-beta-D-glucanase BGN16.3</fullName>
    </submittedName>
</protein>
<proteinExistence type="inferred from homology"/>
<comment type="caution">
    <text evidence="4">The sequence shown here is derived from an EMBL/GenBank/DDBJ whole genome shotgun (WGS) entry which is preliminary data.</text>
</comment>